<dbReference type="GO" id="GO:0031417">
    <property type="term" value="C:NatC complex"/>
    <property type="evidence" value="ECO:0007669"/>
    <property type="project" value="TreeGrafter"/>
</dbReference>
<reference evidence="6" key="1">
    <citation type="submission" date="2016-10" db="EMBL/GenBank/DDBJ databases">
        <authorList>
            <person name="Varghese N."/>
            <person name="Submissions S."/>
        </authorList>
    </citation>
    <scope>NUCLEOTIDE SEQUENCE [LARGE SCALE GENOMIC DNA]</scope>
    <source>
        <strain evidence="6">IBRC-M 10760</strain>
    </source>
</reference>
<evidence type="ECO:0000313" key="6">
    <source>
        <dbReference type="Proteomes" id="UP000199076"/>
    </source>
</evidence>
<evidence type="ECO:0000256" key="2">
    <source>
        <dbReference type="ARBA" id="ARBA00023315"/>
    </source>
</evidence>
<evidence type="ECO:0000259" key="4">
    <source>
        <dbReference type="PROSITE" id="PS51186"/>
    </source>
</evidence>
<dbReference type="Gene3D" id="3.40.630.30">
    <property type="match status" value="1"/>
</dbReference>
<keyword evidence="6" id="KW-1185">Reference proteome</keyword>
<dbReference type="PROSITE" id="PS51186">
    <property type="entry name" value="GNAT"/>
    <property type="match status" value="1"/>
</dbReference>
<dbReference type="CDD" id="cd04301">
    <property type="entry name" value="NAT_SF"/>
    <property type="match status" value="1"/>
</dbReference>
<accession>A0A1G7MPZ1</accession>
<feature type="domain" description="N-acetyltransferase" evidence="4">
    <location>
        <begin position="5"/>
        <end position="150"/>
    </location>
</feature>
<dbReference type="Proteomes" id="UP000199076">
    <property type="component" value="Unassembled WGS sequence"/>
</dbReference>
<comment type="similarity">
    <text evidence="3">Belongs to the acetyltransferase family. MAK3 subfamily.</text>
</comment>
<dbReference type="EMBL" id="FNBK01000008">
    <property type="protein sequence ID" value="SDF63751.1"/>
    <property type="molecule type" value="Genomic_DNA"/>
</dbReference>
<dbReference type="PANTHER" id="PTHR45896:SF1">
    <property type="entry name" value="N-ALPHA-ACETYLTRANSFERASE 30"/>
    <property type="match status" value="1"/>
</dbReference>
<dbReference type="SUPFAM" id="SSF55729">
    <property type="entry name" value="Acyl-CoA N-acyltransferases (Nat)"/>
    <property type="match status" value="1"/>
</dbReference>
<proteinExistence type="inferred from homology"/>
<dbReference type="Pfam" id="PF13508">
    <property type="entry name" value="Acetyltransf_7"/>
    <property type="match status" value="1"/>
</dbReference>
<dbReference type="RefSeq" id="WP_092692105.1">
    <property type="nucleotide sequence ID" value="NZ_FNBK01000008.1"/>
</dbReference>
<keyword evidence="1" id="KW-0808">Transferase</keyword>
<dbReference type="InterPro" id="IPR016181">
    <property type="entry name" value="Acyl_CoA_acyltransferase"/>
</dbReference>
<keyword evidence="5" id="KW-0687">Ribonucleoprotein</keyword>
<dbReference type="GO" id="GO:0004596">
    <property type="term" value="F:protein-N-terminal amino-acid acetyltransferase activity"/>
    <property type="evidence" value="ECO:0007669"/>
    <property type="project" value="InterPro"/>
</dbReference>
<evidence type="ECO:0000313" key="5">
    <source>
        <dbReference type="EMBL" id="SDF63751.1"/>
    </source>
</evidence>
<name>A0A1G7MPZ1_9EURY</name>
<evidence type="ECO:0000256" key="3">
    <source>
        <dbReference type="ARBA" id="ARBA00024025"/>
    </source>
</evidence>
<dbReference type="InterPro" id="IPR044542">
    <property type="entry name" value="NAA30-like"/>
</dbReference>
<organism evidence="5 6">
    <name type="scientific">Halorientalis regularis</name>
    <dbReference type="NCBI Taxonomy" id="660518"/>
    <lineage>
        <taxon>Archaea</taxon>
        <taxon>Methanobacteriati</taxon>
        <taxon>Methanobacteriota</taxon>
        <taxon>Stenosarchaea group</taxon>
        <taxon>Halobacteria</taxon>
        <taxon>Halobacteriales</taxon>
        <taxon>Haloarculaceae</taxon>
        <taxon>Halorientalis</taxon>
    </lineage>
</organism>
<protein>
    <submittedName>
        <fullName evidence="5">Ribosomal protein S18 acetylase RimI</fullName>
    </submittedName>
</protein>
<evidence type="ECO:0000256" key="1">
    <source>
        <dbReference type="ARBA" id="ARBA00022679"/>
    </source>
</evidence>
<dbReference type="OrthoDB" id="110201at2157"/>
<gene>
    <name evidence="5" type="ORF">SAMN05216218_10824</name>
</gene>
<dbReference type="InterPro" id="IPR000182">
    <property type="entry name" value="GNAT_dom"/>
</dbReference>
<keyword evidence="5" id="KW-0689">Ribosomal protein</keyword>
<dbReference type="PANTHER" id="PTHR45896">
    <property type="entry name" value="N-ALPHA-ACETYLTRANSFERASE 30"/>
    <property type="match status" value="1"/>
</dbReference>
<keyword evidence="2" id="KW-0012">Acyltransferase</keyword>
<dbReference type="GO" id="GO:0005840">
    <property type="term" value="C:ribosome"/>
    <property type="evidence" value="ECO:0007669"/>
    <property type="project" value="UniProtKB-KW"/>
</dbReference>
<dbReference type="AlphaFoldDB" id="A0A1G7MPZ1"/>
<dbReference type="STRING" id="660518.SAMN05216218_10824"/>
<sequence length="162" mass="18233">MSATVESRVVDAGDDAYVDDAWALKESIRQDEGVLRQRRGFFRDAYRRSTVYLFLESGPVDTERLVGFAAVRRDGYILFLAVADGYRGEGFGERLIARVADDHSSITCHARTTNESAIGFYRHLGFEVNRRIDNYYEDGGDAYYLKLGTGGGITERLQKLLS</sequence>